<protein>
    <submittedName>
        <fullName evidence="3">Uncharacterized protein</fullName>
    </submittedName>
</protein>
<dbReference type="GeneID" id="25984286"/>
<name>J6FCS3_TRIAS</name>
<feature type="compositionally biased region" description="Polar residues" evidence="1">
    <location>
        <begin position="25"/>
        <end position="39"/>
    </location>
</feature>
<comment type="caution">
    <text evidence="3">The sequence shown here is derived from an EMBL/GenBank/DDBJ whole genome shotgun (WGS) entry which is preliminary data.</text>
</comment>
<dbReference type="Proteomes" id="UP000002748">
    <property type="component" value="Unassembled WGS sequence"/>
</dbReference>
<gene>
    <name evidence="3" type="ORF">A1Q1_00772</name>
</gene>
<sequence length="361" mass="39323">MSSTSTQIRSEVRQLRLRLRPYQLDTSDGGNTELAQSGAATPEVDEANTEIVDMDQFDRSGVVSTTAEAAGSGSPAAQVAPQRSRSLIRRIISTPFGSWVELGLGIYVSLALGSAVTGVYDHFRQPRTVNDACFCQDVWHTCPPGFSMRRIGMGDFDIAECISDLNWAFNQGQDVTRRLLRAAGAGAGLALLRRVRDAGAIFPWNPLRLGLPRRPTWEGDGSPSDGVVRRAPIRRHHFNIPGVPYLLGFFALLAVVQILILFYRIVTAVPPDAPYPACEEGPDGWWVANIVGGRATCYTSQTMARNINSSVGLALLVLPIAWLAAVLLHEDNMAMKFQFLHPGDDAESADRTARTPDGCMK</sequence>
<dbReference type="AlphaFoldDB" id="J6FCS3"/>
<feature type="transmembrane region" description="Helical" evidence="2">
    <location>
        <begin position="310"/>
        <end position="328"/>
    </location>
</feature>
<evidence type="ECO:0000313" key="4">
    <source>
        <dbReference type="Proteomes" id="UP000002748"/>
    </source>
</evidence>
<keyword evidence="2" id="KW-0472">Membrane</keyword>
<evidence type="ECO:0000256" key="2">
    <source>
        <dbReference type="SAM" id="Phobius"/>
    </source>
</evidence>
<organism evidence="3 4">
    <name type="scientific">Trichosporon asahii var. asahii (strain ATCC 90039 / CBS 2479 / JCM 2466 / KCTC 7840 / NBRC 103889/ NCYC 2677 / UAMH 7654)</name>
    <name type="common">Yeast</name>
    <dbReference type="NCBI Taxonomy" id="1186058"/>
    <lineage>
        <taxon>Eukaryota</taxon>
        <taxon>Fungi</taxon>
        <taxon>Dikarya</taxon>
        <taxon>Basidiomycota</taxon>
        <taxon>Agaricomycotina</taxon>
        <taxon>Tremellomycetes</taxon>
        <taxon>Trichosporonales</taxon>
        <taxon>Trichosporonaceae</taxon>
        <taxon>Trichosporon</taxon>
    </lineage>
</organism>
<proteinExistence type="predicted"/>
<feature type="transmembrane region" description="Helical" evidence="2">
    <location>
        <begin position="243"/>
        <end position="266"/>
    </location>
</feature>
<dbReference type="KEGG" id="tasa:A1Q1_00772"/>
<dbReference type="RefSeq" id="XP_014183941.1">
    <property type="nucleotide sequence ID" value="XM_014328466.1"/>
</dbReference>
<evidence type="ECO:0000313" key="3">
    <source>
        <dbReference type="EMBL" id="EJT52867.1"/>
    </source>
</evidence>
<reference evidence="3 4" key="1">
    <citation type="journal article" date="2012" name="Eukaryot. Cell">
        <title>Draft genome sequence of CBS 2479, the standard type strain of Trichosporon asahii.</title>
        <authorList>
            <person name="Yang R.Y."/>
            <person name="Li H.T."/>
            <person name="Zhu H."/>
            <person name="Zhou G.P."/>
            <person name="Wang M."/>
            <person name="Wang L."/>
        </authorList>
    </citation>
    <scope>NUCLEOTIDE SEQUENCE [LARGE SCALE GENOMIC DNA]</scope>
    <source>
        <strain evidence="4">ATCC 90039 / CBS 2479 / JCM 2466 / KCTC 7840 / NCYC 2677 / UAMH 7654</strain>
    </source>
</reference>
<dbReference type="VEuPathDB" id="FungiDB:A1Q1_00772"/>
<keyword evidence="2" id="KW-1133">Transmembrane helix</keyword>
<keyword evidence="2" id="KW-0812">Transmembrane</keyword>
<evidence type="ECO:0000256" key="1">
    <source>
        <dbReference type="SAM" id="MobiDB-lite"/>
    </source>
</evidence>
<accession>J6FCS3</accession>
<dbReference type="EMBL" id="ALBS01000013">
    <property type="protein sequence ID" value="EJT52867.1"/>
    <property type="molecule type" value="Genomic_DNA"/>
</dbReference>
<dbReference type="HOGENOM" id="CLU_767660_0_0_1"/>
<feature type="region of interest" description="Disordered" evidence="1">
    <location>
        <begin position="24"/>
        <end position="45"/>
    </location>
</feature>